<feature type="compositionally biased region" description="Low complexity" evidence="1">
    <location>
        <begin position="794"/>
        <end position="810"/>
    </location>
</feature>
<dbReference type="GO" id="GO:0080037">
    <property type="term" value="P:negative regulation of cytokinin-activated signaling pathway"/>
    <property type="evidence" value="ECO:0007669"/>
    <property type="project" value="InterPro"/>
</dbReference>
<dbReference type="InterPro" id="IPR015915">
    <property type="entry name" value="Kelch-typ_b-propeller"/>
</dbReference>
<dbReference type="EMBL" id="CP036402">
    <property type="protein sequence ID" value="QBI21721.1"/>
    <property type="molecule type" value="Genomic_DNA"/>
</dbReference>
<feature type="region of interest" description="Disordered" evidence="1">
    <location>
        <begin position="785"/>
        <end position="810"/>
    </location>
</feature>
<feature type="region of interest" description="Disordered" evidence="1">
    <location>
        <begin position="36"/>
        <end position="126"/>
    </location>
</feature>
<protein>
    <recommendedName>
        <fullName evidence="5">Galactose oxidase</fullName>
    </recommendedName>
</protein>
<name>A0A411YKL7_9ACTN</name>
<dbReference type="KEGG" id="erz:ER308_20565"/>
<feature type="region of interest" description="Disordered" evidence="1">
    <location>
        <begin position="668"/>
        <end position="689"/>
    </location>
</feature>
<dbReference type="GO" id="GO:0005829">
    <property type="term" value="C:cytosol"/>
    <property type="evidence" value="ECO:0007669"/>
    <property type="project" value="TreeGrafter"/>
</dbReference>
<feature type="compositionally biased region" description="Acidic residues" evidence="1">
    <location>
        <begin position="40"/>
        <end position="58"/>
    </location>
</feature>
<dbReference type="PANTHER" id="PTHR46407">
    <property type="entry name" value="OS02G0208700 PROTEIN"/>
    <property type="match status" value="1"/>
</dbReference>
<gene>
    <name evidence="3" type="ORF">ER308_20565</name>
</gene>
<accession>A0A411YKL7</accession>
<proteinExistence type="predicted"/>
<evidence type="ECO:0000256" key="1">
    <source>
        <dbReference type="SAM" id="MobiDB-lite"/>
    </source>
</evidence>
<dbReference type="RefSeq" id="WP_131156713.1">
    <property type="nucleotide sequence ID" value="NZ_CP036402.1"/>
</dbReference>
<dbReference type="SUPFAM" id="SSF117281">
    <property type="entry name" value="Kelch motif"/>
    <property type="match status" value="2"/>
</dbReference>
<keyword evidence="2" id="KW-0812">Transmembrane</keyword>
<evidence type="ECO:0000313" key="3">
    <source>
        <dbReference type="EMBL" id="QBI21721.1"/>
    </source>
</evidence>
<keyword evidence="2" id="KW-0472">Membrane</keyword>
<dbReference type="AlphaFoldDB" id="A0A411YKL7"/>
<organism evidence="3 4">
    <name type="scientific">Egibacter rhizosphaerae</name>
    <dbReference type="NCBI Taxonomy" id="1670831"/>
    <lineage>
        <taxon>Bacteria</taxon>
        <taxon>Bacillati</taxon>
        <taxon>Actinomycetota</taxon>
        <taxon>Nitriliruptoria</taxon>
        <taxon>Egibacterales</taxon>
        <taxon>Egibacteraceae</taxon>
        <taxon>Egibacter</taxon>
    </lineage>
</organism>
<evidence type="ECO:0008006" key="5">
    <source>
        <dbReference type="Google" id="ProtNLM"/>
    </source>
</evidence>
<keyword evidence="4" id="KW-1185">Reference proteome</keyword>
<dbReference type="PANTHER" id="PTHR46407:SF21">
    <property type="entry name" value="F-BOX_KELCH-REPEAT PROTEIN SKIP20"/>
    <property type="match status" value="1"/>
</dbReference>
<keyword evidence="2" id="KW-1133">Transmembrane helix</keyword>
<sequence>MSDDWEAGETPRRIRRRHRVLLAAAAVAVAGIAVSLAPGDEPDDGSVEVEAGDPDEVDNLTVEPGTGEDPPDRVEPGTGEGPPDRVEPDPAEDDDAATERVTTIGRPVGGWSPLPEAPLPGRAEPGGAWTGAEFVVWGGRDPEAGTWHRDGAAYDPASEEWRSLPDAPDAAAPGGTVLWDDHDLVVLGADGGRTLRLDVDDEEWARLPAPPVDRWTATRAAAADGRTWVADTGGAVVELAGAHWDPLPDPPLEGVTALAAGPEGLVAFGRPSDGETLADDPGEGGAGADIGPRGMAGAAVAAVAWEGDGWDDPDPAPFSGQWTPDASMDDEGAITAAGAAQSRGAVHAAWRWHPSQGWTALPRLPGRTARAEPRVEPLPGGRALVWPADAPDAARVLVAAGVSPGSSSEQNAVWRELARPPDALSPGAASAWSGDGLFVWGEDGGAVWRERPPGAVALPPSDAPRWDGDWETLPALPDDRRDPTLAGLEDGLLAWSGRDADDQFERDGFVLRSFDGRWSEVASAPIAGRYEPATASTGRRVFVWGGARAVRTPQNERDDDAYADGAVYDAERDEWRRLPDAPLPPVARPSGMWDGDRFVVVSASGAAAYDPGQDAWQRLPDPPGHVEPAVVTAVDDELRLLASDWEDEIVAASLREGQWEVEAVADLPASPRAVSPEPTDDDPRRAGAWSAESAEVVLAESGWPVHAPPWDAPGGGPAALVDGRVVLWGGARIGDAHHGRAGAAAMDTEGEWSVLPDPPPYADGDRAVAVGGAFVLWSDAGDPAAFLPADTNSEAATPEATTPEATAPDS</sequence>
<dbReference type="InterPro" id="IPR044595">
    <property type="entry name" value="KMD1-4"/>
</dbReference>
<reference evidence="3 4" key="1">
    <citation type="submission" date="2019-01" db="EMBL/GenBank/DDBJ databases">
        <title>Egibacter rhizosphaerae EGI 80759T.</title>
        <authorList>
            <person name="Chen D.-D."/>
            <person name="Tian Y."/>
            <person name="Jiao J.-Y."/>
            <person name="Zhang X.-T."/>
            <person name="Zhang Y.-G."/>
            <person name="Zhang Y."/>
            <person name="Xiao M."/>
            <person name="Shu W.-S."/>
            <person name="Li W.-J."/>
        </authorList>
    </citation>
    <scope>NUCLEOTIDE SEQUENCE [LARGE SCALE GENOMIC DNA]</scope>
    <source>
        <strain evidence="3 4">EGI 80759</strain>
    </source>
</reference>
<dbReference type="Proteomes" id="UP000291469">
    <property type="component" value="Chromosome"/>
</dbReference>
<dbReference type="OrthoDB" id="3420153at2"/>
<dbReference type="Gene3D" id="2.120.10.80">
    <property type="entry name" value="Kelch-type beta propeller"/>
    <property type="match status" value="2"/>
</dbReference>
<feature type="transmembrane region" description="Helical" evidence="2">
    <location>
        <begin position="20"/>
        <end position="37"/>
    </location>
</feature>
<dbReference type="GO" id="GO:2000762">
    <property type="term" value="P:regulation of phenylpropanoid metabolic process"/>
    <property type="evidence" value="ECO:0007669"/>
    <property type="project" value="InterPro"/>
</dbReference>
<evidence type="ECO:0000313" key="4">
    <source>
        <dbReference type="Proteomes" id="UP000291469"/>
    </source>
</evidence>
<evidence type="ECO:0000256" key="2">
    <source>
        <dbReference type="SAM" id="Phobius"/>
    </source>
</evidence>